<evidence type="ECO:0000313" key="1">
    <source>
        <dbReference type="EMBL" id="CAE2283401.1"/>
    </source>
</evidence>
<dbReference type="Pfam" id="PF13911">
    <property type="entry name" value="AhpC-TSA_2"/>
    <property type="match status" value="1"/>
</dbReference>
<organism evidence="1">
    <name type="scientific">Paramoeba aestuarina</name>
    <dbReference type="NCBI Taxonomy" id="180227"/>
    <lineage>
        <taxon>Eukaryota</taxon>
        <taxon>Amoebozoa</taxon>
        <taxon>Discosea</taxon>
        <taxon>Flabellinia</taxon>
        <taxon>Dactylopodida</taxon>
        <taxon>Paramoebidae</taxon>
        <taxon>Paramoeba</taxon>
    </lineage>
</organism>
<gene>
    <name evidence="1" type="ORF">NAES01612_LOCUS3983</name>
</gene>
<reference evidence="1" key="1">
    <citation type="submission" date="2021-01" db="EMBL/GenBank/DDBJ databases">
        <authorList>
            <person name="Corre E."/>
            <person name="Pelletier E."/>
            <person name="Niang G."/>
            <person name="Scheremetjew M."/>
            <person name="Finn R."/>
            <person name="Kale V."/>
            <person name="Holt S."/>
            <person name="Cochrane G."/>
            <person name="Meng A."/>
            <person name="Brown T."/>
            <person name="Cohen L."/>
        </authorList>
    </citation>
    <scope>NUCLEOTIDE SEQUENCE</scope>
    <source>
        <strain evidence="1">SoJaBio B1-5/56/2</strain>
    </source>
</reference>
<protein>
    <submittedName>
        <fullName evidence="1">Uncharacterized protein</fullName>
    </submittedName>
</protein>
<proteinExistence type="predicted"/>
<dbReference type="EMBL" id="HBKR01005968">
    <property type="protein sequence ID" value="CAE2283401.1"/>
    <property type="molecule type" value="Transcribed_RNA"/>
</dbReference>
<accession>A0A7S4NF91</accession>
<dbReference type="AlphaFoldDB" id="A0A7S4NF91"/>
<sequence length="124" mass="13857">MGVCVVGLGPVSEIEPFQEKVGFKGMIYTDPERKVYTALEVKIAQSFSEMKSDKPSPHEKTGFFWGMAWSIGTMLTSKEGTGDTKTMGAEMILGKGETCHFVHFQQNPADMTEVGELRRRLFEE</sequence>
<name>A0A7S4NF91_9EUKA</name>
<dbReference type="InterPro" id="IPR032801">
    <property type="entry name" value="PXL2A/B/C"/>
</dbReference>